<dbReference type="GO" id="GO:0071011">
    <property type="term" value="C:precatalytic spliceosome"/>
    <property type="evidence" value="ECO:0007669"/>
    <property type="project" value="TreeGrafter"/>
</dbReference>
<keyword evidence="3" id="KW-0507">mRNA processing</keyword>
<keyword evidence="4 7" id="KW-0694">RNA-binding</keyword>
<comment type="similarity">
    <text evidence="2">Belongs to the RRM half pint family.</text>
</comment>
<dbReference type="SUPFAM" id="SSF54928">
    <property type="entry name" value="RNA-binding domain, RBD"/>
    <property type="match status" value="2"/>
</dbReference>
<organism evidence="10 11">
    <name type="scientific">Psylliodes chrysocephalus</name>
    <dbReference type="NCBI Taxonomy" id="3402493"/>
    <lineage>
        <taxon>Eukaryota</taxon>
        <taxon>Metazoa</taxon>
        <taxon>Ecdysozoa</taxon>
        <taxon>Arthropoda</taxon>
        <taxon>Hexapoda</taxon>
        <taxon>Insecta</taxon>
        <taxon>Pterygota</taxon>
        <taxon>Neoptera</taxon>
        <taxon>Endopterygota</taxon>
        <taxon>Coleoptera</taxon>
        <taxon>Polyphaga</taxon>
        <taxon>Cucujiformia</taxon>
        <taxon>Chrysomeloidea</taxon>
        <taxon>Chrysomelidae</taxon>
        <taxon>Galerucinae</taxon>
        <taxon>Alticini</taxon>
        <taxon>Psylliodes</taxon>
    </lineage>
</organism>
<dbReference type="InterPro" id="IPR051974">
    <property type="entry name" value="PUF60_regulator"/>
</dbReference>
<evidence type="ECO:0000256" key="3">
    <source>
        <dbReference type="ARBA" id="ARBA00022664"/>
    </source>
</evidence>
<dbReference type="Pfam" id="PF00076">
    <property type="entry name" value="RRM_1"/>
    <property type="match status" value="3"/>
</dbReference>
<dbReference type="GO" id="GO:0000380">
    <property type="term" value="P:alternative mRNA splicing, via spliceosome"/>
    <property type="evidence" value="ECO:0007669"/>
    <property type="project" value="TreeGrafter"/>
</dbReference>
<dbReference type="GO" id="GO:0071013">
    <property type="term" value="C:catalytic step 2 spliceosome"/>
    <property type="evidence" value="ECO:0007669"/>
    <property type="project" value="TreeGrafter"/>
</dbReference>
<dbReference type="CDD" id="cd12371">
    <property type="entry name" value="RRM2_PUF60"/>
    <property type="match status" value="1"/>
</dbReference>
<dbReference type="OrthoDB" id="20943at2759"/>
<dbReference type="FunFam" id="3.30.70.330:FF:000136">
    <property type="entry name" value="poly(U)-binding-splicing factor PUF60 isoform X1"/>
    <property type="match status" value="1"/>
</dbReference>
<protein>
    <recommendedName>
        <fullName evidence="9">RRM domain-containing protein</fullName>
    </recommendedName>
</protein>
<proteinExistence type="inferred from homology"/>
<dbReference type="FunFam" id="3.30.70.330:FF:000382">
    <property type="entry name" value="G-patch domain-containing protein"/>
    <property type="match status" value="1"/>
</dbReference>
<dbReference type="PANTHER" id="PTHR47330:SF1">
    <property type="entry name" value="POLY(U)-BINDING-SPLICING FACTOR PUF60"/>
    <property type="match status" value="1"/>
</dbReference>
<feature type="compositionally biased region" description="Pro residues" evidence="8">
    <location>
        <begin position="17"/>
        <end position="47"/>
    </location>
</feature>
<gene>
    <name evidence="10" type="ORF">PSYICH_LOCUS14275</name>
</gene>
<dbReference type="SMART" id="SM00360">
    <property type="entry name" value="RRM"/>
    <property type="match status" value="3"/>
</dbReference>
<dbReference type="Gene3D" id="3.30.70.330">
    <property type="match status" value="3"/>
</dbReference>
<feature type="compositionally biased region" description="Polar residues" evidence="8">
    <location>
        <begin position="1"/>
        <end position="16"/>
    </location>
</feature>
<feature type="domain" description="RRM" evidence="9">
    <location>
        <begin position="581"/>
        <end position="669"/>
    </location>
</feature>
<keyword evidence="6" id="KW-0539">Nucleus</keyword>
<feature type="domain" description="RRM" evidence="9">
    <location>
        <begin position="307"/>
        <end position="385"/>
    </location>
</feature>
<dbReference type="EMBL" id="OV651820">
    <property type="protein sequence ID" value="CAH1114399.1"/>
    <property type="molecule type" value="Genomic_DNA"/>
</dbReference>
<keyword evidence="5" id="KW-0508">mRNA splicing</keyword>
<dbReference type="InterPro" id="IPR035979">
    <property type="entry name" value="RBD_domain_sf"/>
</dbReference>
<evidence type="ECO:0000313" key="10">
    <source>
        <dbReference type="EMBL" id="CAH1114399.1"/>
    </source>
</evidence>
<sequence>MMTSFQQQRLMMNQTPKAPPPPQSISAPPPLLPPPGLPPSSLPPPPPMLPPGLPMVIPPPPMPPMPPMPINSMETIPAEPEPMLDEELEPKTDEFGMMDEPPVPGTEEVEMQIDPTRLYEGYDYIFDLTQTDEVITGPGARSSTIAGILGGALPKLSSDDSDAVNKAKKYAMEQSIRMVLMKQTIAYQQQQEASQRNLIQRQQALALMCRVYVGSISFELKEDTIRQAFLPFGPIKSINMSWDPVTQKHKGFAFVEYEIPEAAQLALEQMNGVMIGGRNIKVVGRPSNMPQAQNVIDEIQEEAKQYNRIYVASIHPDLVEADIQSVFEAFGPIIYCKLAQGSSGHKHKGYGFIEYETAQAANEAIASMNLFDLGGQYLRVGRAITPPNALLGPSSGSSVLPTAAAVAAAAATAKIQAMDAVASNAAALGLPNLTKSPTLPAASSVVMPGITQPIVTLPTVVSTTPGIVPAIIPPPGIAIPQMAQNNTIQPAIVTPQVIVPPPTVVTPALLNMREIELPHTTSAETMKKVQEAQLKQQEQLQKKLLDQSEPQTLQQQESMSIKGQNARHFVMQKLMRKVDTRVVILRNMVGPEDVDEMLQEEIQEECTKFGIVERVIIYNEKQTEEDDDSDVIVKIFVEFAETYGAERAKDALNGRYFGGRLVQASLYDQTLFDHSDFSG</sequence>
<dbReference type="GO" id="GO:0003723">
    <property type="term" value="F:RNA binding"/>
    <property type="evidence" value="ECO:0007669"/>
    <property type="project" value="UniProtKB-UniRule"/>
</dbReference>
<evidence type="ECO:0000313" key="11">
    <source>
        <dbReference type="Proteomes" id="UP001153636"/>
    </source>
</evidence>
<dbReference type="NCBIfam" id="TIGR01645">
    <property type="entry name" value="half-pint"/>
    <property type="match status" value="1"/>
</dbReference>
<dbReference type="GO" id="GO:0000381">
    <property type="term" value="P:regulation of alternative mRNA splicing, via spliceosome"/>
    <property type="evidence" value="ECO:0007669"/>
    <property type="project" value="InterPro"/>
</dbReference>
<evidence type="ECO:0000256" key="6">
    <source>
        <dbReference type="ARBA" id="ARBA00023242"/>
    </source>
</evidence>
<dbReference type="InterPro" id="IPR006532">
    <property type="entry name" value="PUF60-like"/>
</dbReference>
<evidence type="ECO:0000259" key="9">
    <source>
        <dbReference type="PROSITE" id="PS50102"/>
    </source>
</evidence>
<dbReference type="SMART" id="SM00361">
    <property type="entry name" value="RRM_1"/>
    <property type="match status" value="2"/>
</dbReference>
<dbReference type="GO" id="GO:0006376">
    <property type="term" value="P:mRNA splice site recognition"/>
    <property type="evidence" value="ECO:0007669"/>
    <property type="project" value="TreeGrafter"/>
</dbReference>
<evidence type="ECO:0000256" key="2">
    <source>
        <dbReference type="ARBA" id="ARBA00005987"/>
    </source>
</evidence>
<name>A0A9P0D9F9_9CUCU</name>
<dbReference type="Proteomes" id="UP001153636">
    <property type="component" value="Chromosome 8"/>
</dbReference>
<feature type="region of interest" description="Disordered" evidence="8">
    <location>
        <begin position="1"/>
        <end position="47"/>
    </location>
</feature>
<accession>A0A9P0D9F9</accession>
<evidence type="ECO:0000256" key="7">
    <source>
        <dbReference type="PROSITE-ProRule" id="PRU00176"/>
    </source>
</evidence>
<dbReference type="InterPro" id="IPR034209">
    <property type="entry name" value="PUF60_RRM1"/>
</dbReference>
<dbReference type="PANTHER" id="PTHR47330">
    <property type="entry name" value="POLY(U)-BINDING-SPLICING FACTOR PUF60-B-RELATED"/>
    <property type="match status" value="1"/>
</dbReference>
<dbReference type="InterPro" id="IPR000504">
    <property type="entry name" value="RRM_dom"/>
</dbReference>
<evidence type="ECO:0000256" key="8">
    <source>
        <dbReference type="SAM" id="MobiDB-lite"/>
    </source>
</evidence>
<dbReference type="CDD" id="cd12370">
    <property type="entry name" value="RRM1_PUF60"/>
    <property type="match status" value="1"/>
</dbReference>
<feature type="domain" description="RRM" evidence="9">
    <location>
        <begin position="209"/>
        <end position="282"/>
    </location>
</feature>
<dbReference type="AlphaFoldDB" id="A0A9P0D9F9"/>
<dbReference type="InterPro" id="IPR034211">
    <property type="entry name" value="PUF60_RRM2"/>
</dbReference>
<keyword evidence="11" id="KW-1185">Reference proteome</keyword>
<dbReference type="InterPro" id="IPR003954">
    <property type="entry name" value="RRM_euk-type"/>
</dbReference>
<evidence type="ECO:0000256" key="5">
    <source>
        <dbReference type="ARBA" id="ARBA00023187"/>
    </source>
</evidence>
<evidence type="ECO:0000256" key="1">
    <source>
        <dbReference type="ARBA" id="ARBA00004123"/>
    </source>
</evidence>
<comment type="subcellular location">
    <subcellularLocation>
        <location evidence="1">Nucleus</location>
    </subcellularLocation>
</comment>
<evidence type="ECO:0000256" key="4">
    <source>
        <dbReference type="ARBA" id="ARBA00022884"/>
    </source>
</evidence>
<dbReference type="InterPro" id="IPR012677">
    <property type="entry name" value="Nucleotide-bd_a/b_plait_sf"/>
</dbReference>
<dbReference type="PROSITE" id="PS50102">
    <property type="entry name" value="RRM"/>
    <property type="match status" value="3"/>
</dbReference>
<reference evidence="10" key="1">
    <citation type="submission" date="2022-01" db="EMBL/GenBank/DDBJ databases">
        <authorList>
            <person name="King R."/>
        </authorList>
    </citation>
    <scope>NUCLEOTIDE SEQUENCE</scope>
</reference>